<feature type="compositionally biased region" description="Acidic residues" evidence="13">
    <location>
        <begin position="520"/>
        <end position="530"/>
    </location>
</feature>
<dbReference type="HOGENOM" id="CLU_017005_0_0_1"/>
<dbReference type="GO" id="GO:0032436">
    <property type="term" value="P:positive regulation of proteasomal ubiquitin-dependent protein catabolic process"/>
    <property type="evidence" value="ECO:0007669"/>
    <property type="project" value="EnsemblFungi"/>
</dbReference>
<dbReference type="FunFam" id="2.60.120.620:FF:000014">
    <property type="entry name" value="Prolyl 3,4-dihydroxylase TPA1"/>
    <property type="match status" value="1"/>
</dbReference>
<dbReference type="InterPro" id="IPR006620">
    <property type="entry name" value="Pro_4_hyd_alph"/>
</dbReference>
<feature type="compositionally biased region" description="Basic and acidic residues" evidence="13">
    <location>
        <begin position="313"/>
        <end position="322"/>
    </location>
</feature>
<feature type="region of interest" description="Disordered" evidence="13">
    <location>
        <begin position="606"/>
        <end position="628"/>
    </location>
</feature>
<keyword evidence="7" id="KW-0560">Oxidoreductase</keyword>
<comment type="catalytic activity">
    <reaction evidence="10">
        <text>[ribosomal protein uS12]-L-proline + 2-oxoglutarate + O2 = [ribosomal protein uS12]-(3S)-3-hydroxy-L-proline + succinate + CO2</text>
        <dbReference type="Rhea" id="RHEA:54156"/>
        <dbReference type="Rhea" id="RHEA-COMP:13816"/>
        <dbReference type="Rhea" id="RHEA-COMP:13818"/>
        <dbReference type="ChEBI" id="CHEBI:15379"/>
        <dbReference type="ChEBI" id="CHEBI:16526"/>
        <dbReference type="ChEBI" id="CHEBI:16810"/>
        <dbReference type="ChEBI" id="CHEBI:30031"/>
        <dbReference type="ChEBI" id="CHEBI:50342"/>
        <dbReference type="ChEBI" id="CHEBI:85428"/>
    </reaction>
</comment>
<keyword evidence="9" id="KW-0539">Nucleus</keyword>
<comment type="similarity">
    <text evidence="3">Belongs to the TPA1 family.</text>
</comment>
<dbReference type="GO" id="GO:0071456">
    <property type="term" value="P:cellular response to hypoxia"/>
    <property type="evidence" value="ECO:0007669"/>
    <property type="project" value="EnsemblFungi"/>
</dbReference>
<dbReference type="GO" id="GO:0005737">
    <property type="term" value="C:cytoplasm"/>
    <property type="evidence" value="ECO:0007669"/>
    <property type="project" value="TreeGrafter"/>
</dbReference>
<dbReference type="GO" id="GO:0031418">
    <property type="term" value="F:L-ascorbic acid binding"/>
    <property type="evidence" value="ECO:0007669"/>
    <property type="project" value="UniProtKB-KW"/>
</dbReference>
<feature type="domain" description="Fe2OG dioxygenase" evidence="14">
    <location>
        <begin position="171"/>
        <end position="286"/>
    </location>
</feature>
<dbReference type="GO" id="GO:0019826">
    <property type="term" value="F:oxygen sensor activity"/>
    <property type="evidence" value="ECO:0007669"/>
    <property type="project" value="EnsemblFungi"/>
</dbReference>
<evidence type="ECO:0000313" key="15">
    <source>
        <dbReference type="EMBL" id="EWC46345.1"/>
    </source>
</evidence>
<dbReference type="OrthoDB" id="430522at2759"/>
<dbReference type="GO" id="GO:0006415">
    <property type="term" value="P:translational termination"/>
    <property type="evidence" value="ECO:0007669"/>
    <property type="project" value="EnsemblFungi"/>
</dbReference>
<evidence type="ECO:0000256" key="1">
    <source>
        <dbReference type="ARBA" id="ARBA00001961"/>
    </source>
</evidence>
<keyword evidence="5" id="KW-0847">Vitamin C</keyword>
<feature type="region of interest" description="Disordered" evidence="13">
    <location>
        <begin position="313"/>
        <end position="339"/>
    </location>
</feature>
<name>W7IB76_9PEZI</name>
<dbReference type="PROSITE" id="PS51471">
    <property type="entry name" value="FE2OG_OXY"/>
    <property type="match status" value="1"/>
</dbReference>
<evidence type="ECO:0000256" key="5">
    <source>
        <dbReference type="ARBA" id="ARBA00022896"/>
    </source>
</evidence>
<dbReference type="AlphaFoldDB" id="W7IB76"/>
<dbReference type="GO" id="GO:0005634">
    <property type="term" value="C:nucleus"/>
    <property type="evidence" value="ECO:0007669"/>
    <property type="project" value="UniProtKB-SubCell"/>
</dbReference>
<comment type="cofactor">
    <cofactor evidence="1">
        <name>L-ascorbate</name>
        <dbReference type="ChEBI" id="CHEBI:38290"/>
    </cofactor>
</comment>
<comment type="subcellular location">
    <subcellularLocation>
        <location evidence="2">Nucleus</location>
    </subcellularLocation>
</comment>
<protein>
    <recommendedName>
        <fullName evidence="12">uS12 prolyl 3,4-dihydroxylase</fullName>
    </recommendedName>
</protein>
<reference evidence="15 16" key="1">
    <citation type="submission" date="2013-05" db="EMBL/GenBank/DDBJ databases">
        <title>Drechslerella stenobrocha genome reveals carnivorous origination and mechanical trapping mechanism of predatory fungi.</title>
        <authorList>
            <person name="Liu X."/>
            <person name="Zhang W."/>
            <person name="Liu K."/>
        </authorList>
    </citation>
    <scope>NUCLEOTIDE SEQUENCE [LARGE SCALE GENOMIC DNA]</scope>
    <source>
        <strain evidence="15 16">248</strain>
    </source>
</reference>
<dbReference type="InterPro" id="IPR051842">
    <property type="entry name" value="uS12_prolyl_hydroxylase"/>
</dbReference>
<dbReference type="GO" id="GO:0008198">
    <property type="term" value="F:ferrous iron binding"/>
    <property type="evidence" value="ECO:0007669"/>
    <property type="project" value="EnsemblFungi"/>
</dbReference>
<dbReference type="SMART" id="SM00702">
    <property type="entry name" value="P4Hc"/>
    <property type="match status" value="1"/>
</dbReference>
<evidence type="ECO:0000256" key="2">
    <source>
        <dbReference type="ARBA" id="ARBA00004123"/>
    </source>
</evidence>
<dbReference type="Gene3D" id="2.60.120.620">
    <property type="entry name" value="q2cbj1_9rhob like domain"/>
    <property type="match status" value="2"/>
</dbReference>
<dbReference type="GO" id="GO:0140311">
    <property type="term" value="F:protein sequestering activity"/>
    <property type="evidence" value="ECO:0007669"/>
    <property type="project" value="EnsemblFungi"/>
</dbReference>
<proteinExistence type="inferred from homology"/>
<dbReference type="EMBL" id="KI966419">
    <property type="protein sequence ID" value="EWC46345.1"/>
    <property type="molecule type" value="Genomic_DNA"/>
</dbReference>
<evidence type="ECO:0000256" key="12">
    <source>
        <dbReference type="ARBA" id="ARBA00081607"/>
    </source>
</evidence>
<dbReference type="PANTHER" id="PTHR12117">
    <property type="entry name" value="HISTONE ACETYLTRANSFERASE COMPLEX"/>
    <property type="match status" value="1"/>
</dbReference>
<dbReference type="GO" id="GO:0008143">
    <property type="term" value="F:poly(A) binding"/>
    <property type="evidence" value="ECO:0007669"/>
    <property type="project" value="EnsemblFungi"/>
</dbReference>
<dbReference type="Proteomes" id="UP000024837">
    <property type="component" value="Unassembled WGS sequence"/>
</dbReference>
<dbReference type="GO" id="GO:2000639">
    <property type="term" value="P:negative regulation of SREBP signaling pathway"/>
    <property type="evidence" value="ECO:0007669"/>
    <property type="project" value="EnsemblFungi"/>
</dbReference>
<dbReference type="Pfam" id="PF13661">
    <property type="entry name" value="2OG-FeII_Oxy_4"/>
    <property type="match status" value="1"/>
</dbReference>
<dbReference type="InterPro" id="IPR005123">
    <property type="entry name" value="Oxoglu/Fe-dep_dioxygenase_dom"/>
</dbReference>
<evidence type="ECO:0000256" key="13">
    <source>
        <dbReference type="SAM" id="MobiDB-lite"/>
    </source>
</evidence>
<dbReference type="InterPro" id="IPR039558">
    <property type="entry name" value="TPA1/OFD1_N"/>
</dbReference>
<feature type="compositionally biased region" description="Low complexity" evidence="13">
    <location>
        <begin position="326"/>
        <end position="339"/>
    </location>
</feature>
<evidence type="ECO:0000256" key="9">
    <source>
        <dbReference type="ARBA" id="ARBA00023242"/>
    </source>
</evidence>
<evidence type="ECO:0000256" key="4">
    <source>
        <dbReference type="ARBA" id="ARBA00022723"/>
    </source>
</evidence>
<keyword evidence="6" id="KW-0223">Dioxygenase</keyword>
<dbReference type="GO" id="GO:0006449">
    <property type="term" value="P:regulation of translational termination"/>
    <property type="evidence" value="ECO:0007669"/>
    <property type="project" value="EnsemblFungi"/>
</dbReference>
<sequence length="693" mass="76545">MPATRSRSSTKRVAEEALEANGRSSAKRAKPTANGNRSVGKGKKAARIQGQDSAIVRKSFRKDLFSDGNVTALREFHEQSGPYQHCVINNVASTSLLRSVRAEIMENIHFTPKHTDIYTIYQSGDLVNISGLTEAERSLLPSLSQLRDALYSPTFRAYIEEITDCGKLSGSKVDMAINVYTKGCHLLCHDDVIGTRRVSYILYLTDPDDPWQPEWGGGLRLYPTKPVEDAEGKQSLIPTPDWSLVISPAANQLACFVVQPGKSFHDVEEVFVDGKARMAISGWFHIPEKHEDGYIEGREKELAEKSSMKILEKNLETHDSPKTARSSYPESSRSSGKKSSALSATDIKFLSKYINPTYLEEKSLENVAARFSDTKNVQLFKILDSGFAGKLKTYIGDLDAAELGYDGAAIPKDTPSWKVSGPPYKQRFLYSQPDQAKFDAPAAADLSPLDELSHVLLPSAAFRKLLVNITGKLPINRDIISRRFRPGLDYTLGLGQDDETPRLEVVLSLTPTVGGWDVPLESEDAAEEDEPTKQDGDAKEGGEEDEEEEIIIMADEGDDEDGEGADEDEEEEDEESDWEVDDEEMGDGDHLLDNWGGYEVYMSTGDGKAKHPRIDDPKSKGVSTTHELDDSYDPAVVSTAATTGDDGLMLHLPASWNSMNIIYRDTGIMRFTKYVSRAASGSRWDVGGVYQVE</sequence>
<feature type="compositionally biased region" description="Basic and acidic residues" evidence="13">
    <location>
        <begin position="531"/>
        <end position="541"/>
    </location>
</feature>
<feature type="compositionally biased region" description="Acidic residues" evidence="13">
    <location>
        <begin position="542"/>
        <end position="586"/>
    </location>
</feature>
<evidence type="ECO:0000256" key="6">
    <source>
        <dbReference type="ARBA" id="ARBA00022964"/>
    </source>
</evidence>
<accession>W7IB76</accession>
<dbReference type="PANTHER" id="PTHR12117:SF0">
    <property type="entry name" value="PROLYL 3-HYDROXYLASE OGFOD1"/>
    <property type="match status" value="1"/>
</dbReference>
<dbReference type="Pfam" id="PF10637">
    <property type="entry name" value="Ofd1_CTDD"/>
    <property type="match status" value="1"/>
</dbReference>
<evidence type="ECO:0000256" key="11">
    <source>
        <dbReference type="ARBA" id="ARBA00051966"/>
    </source>
</evidence>
<evidence type="ECO:0000259" key="14">
    <source>
        <dbReference type="PROSITE" id="PS51471"/>
    </source>
</evidence>
<dbReference type="GO" id="GO:0031543">
    <property type="term" value="F:peptidyl-proline dioxygenase activity"/>
    <property type="evidence" value="ECO:0007669"/>
    <property type="project" value="EnsemblFungi"/>
</dbReference>
<organism evidence="15 16">
    <name type="scientific">Drechslerella stenobrocha 248</name>
    <dbReference type="NCBI Taxonomy" id="1043628"/>
    <lineage>
        <taxon>Eukaryota</taxon>
        <taxon>Fungi</taxon>
        <taxon>Dikarya</taxon>
        <taxon>Ascomycota</taxon>
        <taxon>Pezizomycotina</taxon>
        <taxon>Orbiliomycetes</taxon>
        <taxon>Orbiliales</taxon>
        <taxon>Orbiliaceae</taxon>
        <taxon>Drechslerella</taxon>
    </lineage>
</organism>
<feature type="compositionally biased region" description="Basic and acidic residues" evidence="13">
    <location>
        <begin position="607"/>
        <end position="619"/>
    </location>
</feature>
<feature type="region of interest" description="Disordered" evidence="13">
    <location>
        <begin position="1"/>
        <end position="48"/>
    </location>
</feature>
<comment type="catalytic activity">
    <reaction evidence="11">
        <text>[ribosomal protein uS12]-(3S)-3-hydroxy-L-proline + 2-oxoglutarate + O2 = [ribosomal protein uS12]-(3S)-3,4-dihydroxy-L-proline + succinate + CO2</text>
        <dbReference type="Rhea" id="RHEA:54160"/>
        <dbReference type="Rhea" id="RHEA-COMP:13817"/>
        <dbReference type="Rhea" id="RHEA-COMP:13818"/>
        <dbReference type="ChEBI" id="CHEBI:15379"/>
        <dbReference type="ChEBI" id="CHEBI:16526"/>
        <dbReference type="ChEBI" id="CHEBI:16810"/>
        <dbReference type="ChEBI" id="CHEBI:30031"/>
        <dbReference type="ChEBI" id="CHEBI:85428"/>
        <dbReference type="ChEBI" id="CHEBI:138052"/>
    </reaction>
</comment>
<dbReference type="GO" id="GO:0006450">
    <property type="term" value="P:regulation of translational fidelity"/>
    <property type="evidence" value="ECO:0007669"/>
    <property type="project" value="EnsemblFungi"/>
</dbReference>
<keyword evidence="4" id="KW-0479">Metal-binding</keyword>
<evidence type="ECO:0000256" key="10">
    <source>
        <dbReference type="ARBA" id="ARBA00047444"/>
    </source>
</evidence>
<evidence type="ECO:0000313" key="16">
    <source>
        <dbReference type="Proteomes" id="UP000024837"/>
    </source>
</evidence>
<evidence type="ECO:0000256" key="3">
    <source>
        <dbReference type="ARBA" id="ARBA00007443"/>
    </source>
</evidence>
<evidence type="ECO:0000256" key="7">
    <source>
        <dbReference type="ARBA" id="ARBA00023002"/>
    </source>
</evidence>
<keyword evidence="8" id="KW-0408">Iron</keyword>
<dbReference type="InterPro" id="IPR019601">
    <property type="entry name" value="Oxoglutarate/Fe-dep_Oase_C"/>
</dbReference>
<keyword evidence="16" id="KW-1185">Reference proteome</keyword>
<dbReference type="GO" id="GO:0000288">
    <property type="term" value="P:nuclear-transcribed mRNA catabolic process, deadenylation-dependent decay"/>
    <property type="evidence" value="ECO:0007669"/>
    <property type="project" value="EnsemblFungi"/>
</dbReference>
<gene>
    <name evidence="15" type="ORF">DRE_04516</name>
</gene>
<feature type="region of interest" description="Disordered" evidence="13">
    <location>
        <begin position="513"/>
        <end position="590"/>
    </location>
</feature>
<evidence type="ECO:0000256" key="8">
    <source>
        <dbReference type="ARBA" id="ARBA00023004"/>
    </source>
</evidence>